<dbReference type="InterPro" id="IPR016190">
    <property type="entry name" value="Transl_init_fac_IF2/IF5_Zn-bd"/>
</dbReference>
<feature type="compositionally biased region" description="Acidic residues" evidence="7">
    <location>
        <begin position="415"/>
        <end position="424"/>
    </location>
</feature>
<keyword evidence="4" id="KW-0547">Nucleotide-binding</keyword>
<dbReference type="SMART" id="SM00653">
    <property type="entry name" value="eIF2B_5"/>
    <property type="match status" value="1"/>
</dbReference>
<keyword evidence="10" id="KW-1185">Reference proteome</keyword>
<dbReference type="PANTHER" id="PTHR23001">
    <property type="entry name" value="EUKARYOTIC TRANSLATION INITIATION FACTOR"/>
    <property type="match status" value="1"/>
</dbReference>
<evidence type="ECO:0000256" key="5">
    <source>
        <dbReference type="ARBA" id="ARBA00022917"/>
    </source>
</evidence>
<keyword evidence="5" id="KW-0648">Protein biosynthesis</keyword>
<dbReference type="SUPFAM" id="SSF100966">
    <property type="entry name" value="Translation initiation factor 2 beta, aIF2beta, N-terminal domain"/>
    <property type="match status" value="1"/>
</dbReference>
<dbReference type="GO" id="GO:0005525">
    <property type="term" value="F:GTP binding"/>
    <property type="evidence" value="ECO:0007669"/>
    <property type="project" value="UniProtKB-KW"/>
</dbReference>
<evidence type="ECO:0000259" key="8">
    <source>
        <dbReference type="PROSITE" id="PS51363"/>
    </source>
</evidence>
<proteinExistence type="inferred from homology"/>
<dbReference type="Gene3D" id="2.20.25.350">
    <property type="match status" value="1"/>
</dbReference>
<dbReference type="InterPro" id="IPR003307">
    <property type="entry name" value="W2_domain"/>
</dbReference>
<evidence type="ECO:0000313" key="10">
    <source>
        <dbReference type="Proteomes" id="UP001152320"/>
    </source>
</evidence>
<organism evidence="9 10">
    <name type="scientific">Holothuria leucospilota</name>
    <name type="common">Black long sea cucumber</name>
    <name type="synonym">Mertensiothuria leucospilota</name>
    <dbReference type="NCBI Taxonomy" id="206669"/>
    <lineage>
        <taxon>Eukaryota</taxon>
        <taxon>Metazoa</taxon>
        <taxon>Echinodermata</taxon>
        <taxon>Eleutherozoa</taxon>
        <taxon>Echinozoa</taxon>
        <taxon>Holothuroidea</taxon>
        <taxon>Aspidochirotacea</taxon>
        <taxon>Aspidochirotida</taxon>
        <taxon>Holothuriidae</taxon>
        <taxon>Holothuria</taxon>
    </lineage>
</organism>
<dbReference type="CDD" id="cd11561">
    <property type="entry name" value="W2_eIF5"/>
    <property type="match status" value="1"/>
</dbReference>
<comment type="caution">
    <text evidence="9">The sequence shown here is derived from an EMBL/GenBank/DDBJ whole genome shotgun (WGS) entry which is preliminary data.</text>
</comment>
<dbReference type="InterPro" id="IPR045196">
    <property type="entry name" value="IF2/IF5"/>
</dbReference>
<feature type="region of interest" description="Disordered" evidence="7">
    <location>
        <begin position="141"/>
        <end position="189"/>
    </location>
</feature>
<dbReference type="FunFam" id="2.20.25.350:FF:000001">
    <property type="entry name" value="Eukaryotic translation initiation factor 5"/>
    <property type="match status" value="1"/>
</dbReference>
<dbReference type="Gene3D" id="1.25.40.180">
    <property type="match status" value="1"/>
</dbReference>
<dbReference type="GO" id="GO:0001732">
    <property type="term" value="P:formation of cytoplasmic translation initiation complex"/>
    <property type="evidence" value="ECO:0007669"/>
    <property type="project" value="TreeGrafter"/>
</dbReference>
<dbReference type="InterPro" id="IPR016189">
    <property type="entry name" value="Transl_init_fac_IF2/IF5_N"/>
</dbReference>
<dbReference type="AlphaFoldDB" id="A0A9Q1CHV2"/>
<dbReference type="FunFam" id="3.30.30.170:FF:000002">
    <property type="entry name" value="Eukaryotic translation initiation factor 5"/>
    <property type="match status" value="1"/>
</dbReference>
<keyword evidence="3 9" id="KW-0396">Initiation factor</keyword>
<dbReference type="Gene3D" id="3.30.30.170">
    <property type="match status" value="1"/>
</dbReference>
<evidence type="ECO:0000313" key="9">
    <source>
        <dbReference type="EMBL" id="KAJ8045622.1"/>
    </source>
</evidence>
<keyword evidence="6" id="KW-0342">GTP-binding</keyword>
<dbReference type="SUPFAM" id="SSF75689">
    <property type="entry name" value="Zinc-binding domain of translation initiation factor 2 beta"/>
    <property type="match status" value="1"/>
</dbReference>
<dbReference type="PANTHER" id="PTHR23001:SF7">
    <property type="entry name" value="EUKARYOTIC TRANSLATION INITIATION FACTOR 5"/>
    <property type="match status" value="1"/>
</dbReference>
<dbReference type="Proteomes" id="UP001152320">
    <property type="component" value="Chromosome 3"/>
</dbReference>
<gene>
    <name evidence="9" type="ORF">HOLleu_08664</name>
</gene>
<name>A0A9Q1CHV2_HOLLE</name>
<dbReference type="InterPro" id="IPR002735">
    <property type="entry name" value="Transl_init_fac_IF2/IF5_dom"/>
</dbReference>
<reference evidence="9" key="1">
    <citation type="submission" date="2021-10" db="EMBL/GenBank/DDBJ databases">
        <title>Tropical sea cucumber genome reveals ecological adaptation and Cuvierian tubules defense mechanism.</title>
        <authorList>
            <person name="Chen T."/>
        </authorList>
    </citation>
    <scope>NUCLEOTIDE SEQUENCE</scope>
    <source>
        <strain evidence="9">Nanhai2018</strain>
        <tissue evidence="9">Muscle</tissue>
    </source>
</reference>
<comment type="similarity">
    <text evidence="1">Belongs to the eIF-2-beta/eIF-5 family.</text>
</comment>
<dbReference type="GO" id="GO:0003743">
    <property type="term" value="F:translation initiation factor activity"/>
    <property type="evidence" value="ECO:0007669"/>
    <property type="project" value="UniProtKB-KW"/>
</dbReference>
<feature type="domain" description="W2" evidence="8">
    <location>
        <begin position="219"/>
        <end position="379"/>
    </location>
</feature>
<feature type="compositionally biased region" description="Basic and acidic residues" evidence="7">
    <location>
        <begin position="145"/>
        <end position="173"/>
    </location>
</feature>
<sequence length="424" mass="48567">MAMVNVNRNVTDQFYRYKMPRLIAKVEGSGNGIKTVISNMTDISKSLNRPPTYPTKFFGCELGAQTQFDFKNDRYIVNGSHDNAKLQDLLDGFIRKFVLCPECENPETTLKVKKNMIGQHCIACGYQGFIGMTHRLTQFILRNPPDMDPRATGDSKTKRKDRKEGKNAHHSEDVSEDFSGAMDDDDEEWSCDVSDDAVAERMKELTVGAKSLTLTNDLEKTQKDRLELFFNFVKNLKDEDKLTASDKVIFKEAERLDVIDKGPLVLAEVLLDENIIKELKKYRNHFLRFTMENHKAQKYLLGGLEQLCGNVHPDKLLPKVASILKTMYDEDLVEEEVFQEWGSKPSKKYVSKEISQQIRDKAAPFLKWLKEAEEDSSEDEDEEEDVKIDFSYKSGNKLEVENVVEDNEVNASEKAEDDIDIDDI</sequence>
<evidence type="ECO:0000256" key="6">
    <source>
        <dbReference type="ARBA" id="ARBA00023134"/>
    </source>
</evidence>
<dbReference type="Pfam" id="PF01873">
    <property type="entry name" value="eIF-5_eIF-2B"/>
    <property type="match status" value="1"/>
</dbReference>
<dbReference type="GO" id="GO:0071074">
    <property type="term" value="F:eukaryotic initiation factor eIF2 binding"/>
    <property type="evidence" value="ECO:0007669"/>
    <property type="project" value="TreeGrafter"/>
</dbReference>
<dbReference type="PROSITE" id="PS51363">
    <property type="entry name" value="W2"/>
    <property type="match status" value="1"/>
</dbReference>
<evidence type="ECO:0000256" key="1">
    <source>
        <dbReference type="ARBA" id="ARBA00010397"/>
    </source>
</evidence>
<dbReference type="SUPFAM" id="SSF48371">
    <property type="entry name" value="ARM repeat"/>
    <property type="match status" value="1"/>
</dbReference>
<evidence type="ECO:0000256" key="2">
    <source>
        <dbReference type="ARBA" id="ARBA00018059"/>
    </source>
</evidence>
<feature type="region of interest" description="Disordered" evidence="7">
    <location>
        <begin position="403"/>
        <end position="424"/>
    </location>
</feature>
<evidence type="ECO:0000256" key="4">
    <source>
        <dbReference type="ARBA" id="ARBA00022741"/>
    </source>
</evidence>
<evidence type="ECO:0000256" key="3">
    <source>
        <dbReference type="ARBA" id="ARBA00022540"/>
    </source>
</evidence>
<protein>
    <recommendedName>
        <fullName evidence="2">Eukaryotic translation initiation factor 5</fullName>
    </recommendedName>
</protein>
<dbReference type="OrthoDB" id="10250831at2759"/>
<dbReference type="InterPro" id="IPR016024">
    <property type="entry name" value="ARM-type_fold"/>
</dbReference>
<dbReference type="EMBL" id="JAIZAY010000003">
    <property type="protein sequence ID" value="KAJ8045622.1"/>
    <property type="molecule type" value="Genomic_DNA"/>
</dbReference>
<dbReference type="GO" id="GO:0005092">
    <property type="term" value="F:GDP-dissociation inhibitor activity"/>
    <property type="evidence" value="ECO:0007669"/>
    <property type="project" value="TreeGrafter"/>
</dbReference>
<accession>A0A9Q1CHV2</accession>
<dbReference type="SMART" id="SM00515">
    <property type="entry name" value="eIF5C"/>
    <property type="match status" value="1"/>
</dbReference>
<dbReference type="Pfam" id="PF02020">
    <property type="entry name" value="W2"/>
    <property type="match status" value="1"/>
</dbReference>
<dbReference type="GO" id="GO:0005829">
    <property type="term" value="C:cytosol"/>
    <property type="evidence" value="ECO:0007669"/>
    <property type="project" value="TreeGrafter"/>
</dbReference>
<evidence type="ECO:0000256" key="7">
    <source>
        <dbReference type="SAM" id="MobiDB-lite"/>
    </source>
</evidence>